<feature type="coiled-coil region" evidence="5">
    <location>
        <begin position="125"/>
        <end position="164"/>
    </location>
</feature>
<proteinExistence type="predicted"/>
<dbReference type="InterPro" id="IPR051051">
    <property type="entry name" value="E3_ubiq-ligase_TRIM/RNF"/>
</dbReference>
<dbReference type="PANTHER" id="PTHR25465">
    <property type="entry name" value="B-BOX DOMAIN CONTAINING"/>
    <property type="match status" value="1"/>
</dbReference>
<dbReference type="PROSITE" id="PS50119">
    <property type="entry name" value="ZF_BBOX"/>
    <property type="match status" value="1"/>
</dbReference>
<evidence type="ECO:0000259" key="6">
    <source>
        <dbReference type="PROSITE" id="PS50119"/>
    </source>
</evidence>
<keyword evidence="9" id="KW-1185">Reference proteome</keyword>
<keyword evidence="2 4" id="KW-0863">Zinc-finger</keyword>
<dbReference type="SUPFAM" id="SSF57845">
    <property type="entry name" value="B-box zinc-binding domain"/>
    <property type="match status" value="1"/>
</dbReference>
<dbReference type="InterPro" id="IPR044116">
    <property type="entry name" value="SPRY_PRY_TRIM14"/>
</dbReference>
<keyword evidence="3" id="KW-0862">Zinc</keyword>
<evidence type="ECO:0000256" key="3">
    <source>
        <dbReference type="ARBA" id="ARBA00022833"/>
    </source>
</evidence>
<accession>A0ABN9Z615</accession>
<dbReference type="InterPro" id="IPR043136">
    <property type="entry name" value="B30.2/SPRY_sf"/>
</dbReference>
<dbReference type="InterPro" id="IPR058030">
    <property type="entry name" value="TRIM8/14/16/25/29/45/65_CC"/>
</dbReference>
<dbReference type="Pfam" id="PF13765">
    <property type="entry name" value="PRY"/>
    <property type="match status" value="1"/>
</dbReference>
<dbReference type="CDD" id="cd19768">
    <property type="entry name" value="Bbox2_TRIM14"/>
    <property type="match status" value="1"/>
</dbReference>
<dbReference type="SMART" id="SM00449">
    <property type="entry name" value="SPRY"/>
    <property type="match status" value="1"/>
</dbReference>
<dbReference type="InterPro" id="IPR013320">
    <property type="entry name" value="ConA-like_dom_sf"/>
</dbReference>
<evidence type="ECO:0000256" key="2">
    <source>
        <dbReference type="ARBA" id="ARBA00022771"/>
    </source>
</evidence>
<dbReference type="InterPro" id="IPR001870">
    <property type="entry name" value="B30.2/SPRY"/>
</dbReference>
<dbReference type="InterPro" id="IPR003877">
    <property type="entry name" value="SPRY_dom"/>
</dbReference>
<dbReference type="CDD" id="cd13738">
    <property type="entry name" value="SPRY_PRY_TRIM14"/>
    <property type="match status" value="1"/>
</dbReference>
<evidence type="ECO:0000256" key="1">
    <source>
        <dbReference type="ARBA" id="ARBA00022723"/>
    </source>
</evidence>
<evidence type="ECO:0000313" key="8">
    <source>
        <dbReference type="EMBL" id="CAK6433789.1"/>
    </source>
</evidence>
<dbReference type="PANTHER" id="PTHR25465:SF11">
    <property type="entry name" value="TRIPARTITE MOTIF CONTAINING 14"/>
    <property type="match status" value="1"/>
</dbReference>
<name>A0ABN9Z615_PIPNA</name>
<dbReference type="SUPFAM" id="SSF49899">
    <property type="entry name" value="Concanavalin A-like lectins/glucanases"/>
    <property type="match status" value="1"/>
</dbReference>
<feature type="domain" description="B box-type" evidence="6">
    <location>
        <begin position="27"/>
        <end position="61"/>
    </location>
</feature>
<dbReference type="PROSITE" id="PS50188">
    <property type="entry name" value="B302_SPRY"/>
    <property type="match status" value="1"/>
</dbReference>
<organism evidence="8 9">
    <name type="scientific">Pipistrellus nathusii</name>
    <name type="common">Nathusius' pipistrelle</name>
    <dbReference type="NCBI Taxonomy" id="59473"/>
    <lineage>
        <taxon>Eukaryota</taxon>
        <taxon>Metazoa</taxon>
        <taxon>Chordata</taxon>
        <taxon>Craniata</taxon>
        <taxon>Vertebrata</taxon>
        <taxon>Euteleostomi</taxon>
        <taxon>Mammalia</taxon>
        <taxon>Eutheria</taxon>
        <taxon>Laurasiatheria</taxon>
        <taxon>Chiroptera</taxon>
        <taxon>Yangochiroptera</taxon>
        <taxon>Vespertilionidae</taxon>
        <taxon>Pipistrellus</taxon>
    </lineage>
</organism>
<evidence type="ECO:0000256" key="4">
    <source>
        <dbReference type="PROSITE-ProRule" id="PRU00024"/>
    </source>
</evidence>
<gene>
    <name evidence="8" type="ORF">MPIPNATIZW_LOCUS2095</name>
</gene>
<dbReference type="Pfam" id="PF00622">
    <property type="entry name" value="SPRY"/>
    <property type="match status" value="1"/>
</dbReference>
<dbReference type="InterPro" id="IPR006574">
    <property type="entry name" value="PRY"/>
</dbReference>
<evidence type="ECO:0000313" key="9">
    <source>
        <dbReference type="Proteomes" id="UP001314169"/>
    </source>
</evidence>
<dbReference type="PRINTS" id="PR01407">
    <property type="entry name" value="BUTYPHLNCDUF"/>
</dbReference>
<evidence type="ECO:0000256" key="5">
    <source>
        <dbReference type="SAM" id="Coils"/>
    </source>
</evidence>
<dbReference type="EMBL" id="OY882867">
    <property type="protein sequence ID" value="CAK6433789.1"/>
    <property type="molecule type" value="Genomic_DNA"/>
</dbReference>
<dbReference type="Pfam" id="PF25600">
    <property type="entry name" value="TRIM_CC"/>
    <property type="match status" value="1"/>
</dbReference>
<dbReference type="Proteomes" id="UP001314169">
    <property type="component" value="Chromosome 10"/>
</dbReference>
<sequence length="445" mass="50205">MAGAGAPHRPPGAPGAAEAEDACGWRCPEHGDRVAELFCRRCGRCVCALCPLLGAHRGHPVGLAREEAARVQKLTQQYLRQLATKKQQQVGNRNQIEDAAEKLQAHAESSKIWLAGKFTELRLLLDEEEALAKKLIDKNTQLTLQAYREQIKSCEDQIDVLNRLSDRVCSISQESDPVQLLQEFTATERELKKQMSVGELCHPVPQSFAPIKTFFKGLVEAMQSMIQTPLEVRVKDNMNCQLSSFSSTKPDSLLKISPSPERSLFLKYARTPTLDPDTMHGRLRLSDDRRTVRLVLLCRLGPSPALRFDTLRQVLGSDCFAAGRHYWEVDVQEAGCGWWVGAAYASLRRRGDSAAARLGCNRQSWCLKRYDLEYWAFHDSQRCRLWPRDDPDRLGVFLDYEAGVLAFYNVSDGMSHLHTFRAAFQEPLFPALRLWEGAISIPRLP</sequence>
<keyword evidence="1" id="KW-0479">Metal-binding</keyword>
<evidence type="ECO:0008006" key="10">
    <source>
        <dbReference type="Google" id="ProtNLM"/>
    </source>
</evidence>
<dbReference type="InterPro" id="IPR003879">
    <property type="entry name" value="Butyrophylin_SPRY"/>
</dbReference>
<reference evidence="8" key="1">
    <citation type="submission" date="2023-12" db="EMBL/GenBank/DDBJ databases">
        <authorList>
            <person name="Brown T."/>
        </authorList>
    </citation>
    <scope>NUCLEOTIDE SEQUENCE</scope>
</reference>
<protein>
    <recommendedName>
        <fullName evidence="10">Tripartite motif containing 14</fullName>
    </recommendedName>
</protein>
<dbReference type="Gene3D" id="3.30.160.60">
    <property type="entry name" value="Classic Zinc Finger"/>
    <property type="match status" value="1"/>
</dbReference>
<dbReference type="Gene3D" id="2.60.120.920">
    <property type="match status" value="1"/>
</dbReference>
<keyword evidence="5" id="KW-0175">Coiled coil</keyword>
<dbReference type="Pfam" id="PF00643">
    <property type="entry name" value="zf-B_box"/>
    <property type="match status" value="1"/>
</dbReference>
<evidence type="ECO:0000259" key="7">
    <source>
        <dbReference type="PROSITE" id="PS50188"/>
    </source>
</evidence>
<dbReference type="SMART" id="SM00589">
    <property type="entry name" value="PRY"/>
    <property type="match status" value="1"/>
</dbReference>
<dbReference type="InterPro" id="IPR000315">
    <property type="entry name" value="Znf_B-box"/>
</dbReference>
<dbReference type="SMART" id="SM00336">
    <property type="entry name" value="BBOX"/>
    <property type="match status" value="1"/>
</dbReference>
<feature type="domain" description="B30.2/SPRY" evidence="7">
    <location>
        <begin position="252"/>
        <end position="445"/>
    </location>
</feature>